<dbReference type="Pfam" id="PF13524">
    <property type="entry name" value="Glyco_trans_1_2"/>
    <property type="match status" value="1"/>
</dbReference>
<keyword evidence="2" id="KW-0808">Transferase</keyword>
<evidence type="ECO:0000259" key="1">
    <source>
        <dbReference type="Pfam" id="PF13524"/>
    </source>
</evidence>
<protein>
    <submittedName>
        <fullName evidence="2">Glycosyl transferases group 1</fullName>
    </submittedName>
</protein>
<dbReference type="Gene3D" id="3.40.50.2000">
    <property type="entry name" value="Glycogen Phosphorylase B"/>
    <property type="match status" value="1"/>
</dbReference>
<dbReference type="RefSeq" id="WP_092162615.1">
    <property type="nucleotide sequence ID" value="NZ_FNGA01000005.1"/>
</dbReference>
<sequence>MKKLFLINCRKPMVDAFKAAGHDVRYIFTAERDVDVPCELDKLGFHPDILLQQESLGSRVFLHGLASVKCVRLFWSVDTHMNMHWHGLYGSMFDGVLTTQKKYVSQLEKVCTAKICWVPWMGGRLGPETGTEAGLIPYTKREHELTFVGRVSPQRPSRKWFVDFLKTNYNLNMVDGLNYSQMMSLYKETRIVPNEALFGEVNFRLFEGCSCGCAVVTPFVGDELGELFEDGKEIAVYNNVLELKDILDRFKVNPKLAASMGLAAYERILRDHMPANRVAKILDFAQEIVPRSINESESDFLYYQTQAVLGESGDRTVSWKIVIEGLKRGGPGIQSDAALLRIFAKGRMTKEFMDTANLYLNSETGNDDCYFNMSASVGSNKIGNWDLAKYFWYRYCAKVRPGKEEKPLDIVHLLMLWGQELSRVGTDIRSGVLFNEEKDLPACAADCYLVALHLDPENLEVYRSLESLLAGIAGAESMRLGFLSHLSLHRPDDWRISAELGIVNLKVFRLDEGLSELENSKKKAMVAGCERFWIRKIEKEVNINFEIVNS</sequence>
<dbReference type="AlphaFoldDB" id="A0A1G9KEM2"/>
<dbReference type="STRING" id="246191.SAMN05660337_3048"/>
<name>A0A1G9KEM2_9BACT</name>
<dbReference type="InterPro" id="IPR055259">
    <property type="entry name" value="YkvP/CgeB_Glyco_trans-like"/>
</dbReference>
<proteinExistence type="predicted"/>
<organism evidence="2 3">
    <name type="scientific">Maridesulfovibrio ferrireducens</name>
    <dbReference type="NCBI Taxonomy" id="246191"/>
    <lineage>
        <taxon>Bacteria</taxon>
        <taxon>Pseudomonadati</taxon>
        <taxon>Thermodesulfobacteriota</taxon>
        <taxon>Desulfovibrionia</taxon>
        <taxon>Desulfovibrionales</taxon>
        <taxon>Desulfovibrionaceae</taxon>
        <taxon>Maridesulfovibrio</taxon>
    </lineage>
</organism>
<accession>A0A1G9KEM2</accession>
<evidence type="ECO:0000313" key="3">
    <source>
        <dbReference type="Proteomes" id="UP000199053"/>
    </source>
</evidence>
<feature type="domain" description="Spore protein YkvP/CgeB glycosyl transferase-like" evidence="1">
    <location>
        <begin position="163"/>
        <end position="283"/>
    </location>
</feature>
<gene>
    <name evidence="2" type="ORF">SAMN05660337_3048</name>
</gene>
<dbReference type="SUPFAM" id="SSF53756">
    <property type="entry name" value="UDP-Glycosyltransferase/glycogen phosphorylase"/>
    <property type="match status" value="1"/>
</dbReference>
<dbReference type="GO" id="GO:0016740">
    <property type="term" value="F:transferase activity"/>
    <property type="evidence" value="ECO:0007669"/>
    <property type="project" value="UniProtKB-KW"/>
</dbReference>
<reference evidence="3" key="1">
    <citation type="submission" date="2016-10" db="EMBL/GenBank/DDBJ databases">
        <authorList>
            <person name="Varghese N."/>
            <person name="Submissions S."/>
        </authorList>
    </citation>
    <scope>NUCLEOTIDE SEQUENCE [LARGE SCALE GENOMIC DNA]</scope>
    <source>
        <strain evidence="3">DSM 16995</strain>
    </source>
</reference>
<dbReference type="EMBL" id="FNGA01000005">
    <property type="protein sequence ID" value="SDL48016.1"/>
    <property type="molecule type" value="Genomic_DNA"/>
</dbReference>
<evidence type="ECO:0000313" key="2">
    <source>
        <dbReference type="EMBL" id="SDL48016.1"/>
    </source>
</evidence>
<keyword evidence="3" id="KW-1185">Reference proteome</keyword>
<dbReference type="OrthoDB" id="5464538at2"/>
<dbReference type="Proteomes" id="UP000199053">
    <property type="component" value="Unassembled WGS sequence"/>
</dbReference>